<reference evidence="1 2" key="1">
    <citation type="journal article" date="2015" name="Genome Announc.">
        <title>Draft Genome Sequences of Marine Isolates of Thalassomonas viridans and Thalassomonas actiniarum.</title>
        <authorList>
            <person name="Olonade I."/>
            <person name="van Zyl L.J."/>
            <person name="Trindade M."/>
        </authorList>
    </citation>
    <scope>NUCLEOTIDE SEQUENCE [LARGE SCALE GENOMIC DNA]</scope>
    <source>
        <strain evidence="1 2">XOM25</strain>
    </source>
</reference>
<dbReference type="EMBL" id="CP059733">
    <property type="protein sequence ID" value="WDE07921.1"/>
    <property type="molecule type" value="Genomic_DNA"/>
</dbReference>
<evidence type="ECO:0000313" key="1">
    <source>
        <dbReference type="EMBL" id="WDE07921.1"/>
    </source>
</evidence>
<protein>
    <submittedName>
        <fullName evidence="1">Alpha/beta hydrolase</fullName>
    </submittedName>
</protein>
<dbReference type="KEGG" id="tvd:SG34_014140"/>
<dbReference type="Pfam" id="PF05990">
    <property type="entry name" value="DUF900"/>
    <property type="match status" value="1"/>
</dbReference>
<keyword evidence="2" id="KW-1185">Reference proteome</keyword>
<gene>
    <name evidence="1" type="ORF">SG34_014140</name>
</gene>
<reference evidence="1 2" key="2">
    <citation type="journal article" date="2022" name="Mar. Drugs">
        <title>Bioassay-Guided Fractionation Leads to the Detection of Cholic Acid Generated by the Rare Thalassomonas sp.</title>
        <authorList>
            <person name="Pheiffer F."/>
            <person name="Schneider Y.K."/>
            <person name="Hansen E.H."/>
            <person name="Andersen J.H."/>
            <person name="Isaksson J."/>
            <person name="Busche T."/>
            <person name="R C."/>
            <person name="Kalinowski J."/>
            <person name="Zyl L.V."/>
            <person name="Trindade M."/>
        </authorList>
    </citation>
    <scope>NUCLEOTIDE SEQUENCE [LARGE SCALE GENOMIC DNA]</scope>
    <source>
        <strain evidence="1 2">XOM25</strain>
    </source>
</reference>
<accession>A0AAF0CC86</accession>
<dbReference type="GO" id="GO:0016787">
    <property type="term" value="F:hydrolase activity"/>
    <property type="evidence" value="ECO:0007669"/>
    <property type="project" value="UniProtKB-KW"/>
</dbReference>
<dbReference type="Proteomes" id="UP000032352">
    <property type="component" value="Chromosome"/>
</dbReference>
<organism evidence="1 2">
    <name type="scientific">Thalassomonas viridans</name>
    <dbReference type="NCBI Taxonomy" id="137584"/>
    <lineage>
        <taxon>Bacteria</taxon>
        <taxon>Pseudomonadati</taxon>
        <taxon>Pseudomonadota</taxon>
        <taxon>Gammaproteobacteria</taxon>
        <taxon>Alteromonadales</taxon>
        <taxon>Colwelliaceae</taxon>
        <taxon>Thalassomonas</taxon>
    </lineage>
</organism>
<name>A0AAF0CC86_9GAMM</name>
<dbReference type="InterPro" id="IPR010297">
    <property type="entry name" value="DUF900_hydrolase"/>
</dbReference>
<sequence length="300" mass="34620">MIYVFSNRNIENDNWLGDEFNAEGPENIRVAKYNADTDKKLTFYPETDPQLLPSLKVIQEVEASDKPCCIFLHGFNQSLKKNLGKCEEIESYGVNVIAFSWPSNPGPQAIWRKIREYKRAVRNAERSSLAFERFFNLFDDYVDINGRFNNIKAMVVHSLGNYLLQHFVQGSGFENQPGFLNNILLHQADVNSHRHELWADKLAINSRVMATVNETDNTLDFSDVLNPDRLGNTLGNLNSERLQYFNFGKIPQAEDEHRLWIEPTVENASAKSFFESVFKGKKVNTGHFEFDRSRNCFHIK</sequence>
<proteinExistence type="predicted"/>
<keyword evidence="1" id="KW-0378">Hydrolase</keyword>
<dbReference type="AlphaFoldDB" id="A0AAF0CC86"/>
<dbReference type="RefSeq" id="WP_053046447.1">
    <property type="nucleotide sequence ID" value="NZ_CP059733.1"/>
</dbReference>
<evidence type="ECO:0000313" key="2">
    <source>
        <dbReference type="Proteomes" id="UP000032352"/>
    </source>
</evidence>